<evidence type="ECO:0000313" key="6">
    <source>
        <dbReference type="Proteomes" id="UP000507222"/>
    </source>
</evidence>
<dbReference type="Proteomes" id="UP000507222">
    <property type="component" value="Unassembled WGS sequence"/>
</dbReference>
<dbReference type="EMBL" id="CAEKDK010000007">
    <property type="protein sequence ID" value="CAB4286764.1"/>
    <property type="molecule type" value="Genomic_DNA"/>
</dbReference>
<accession>A0A6J5VFU2</accession>
<gene>
    <name evidence="4" type="ORF">CURHAP_LOCUS44451</name>
    <name evidence="5" type="ORF">ORAREDHAP_LOCUS43817</name>
</gene>
<protein>
    <submittedName>
        <fullName evidence="4">Uncharacterized protein</fullName>
    </submittedName>
</protein>
<evidence type="ECO:0000313" key="7">
    <source>
        <dbReference type="Proteomes" id="UP000507245"/>
    </source>
</evidence>
<keyword evidence="3" id="KW-0732">Signal</keyword>
<feature type="compositionally biased region" description="Low complexity" evidence="1">
    <location>
        <begin position="69"/>
        <end position="97"/>
    </location>
</feature>
<evidence type="ECO:0000256" key="1">
    <source>
        <dbReference type="SAM" id="MobiDB-lite"/>
    </source>
</evidence>
<dbReference type="Proteomes" id="UP000507245">
    <property type="component" value="Unassembled WGS sequence"/>
</dbReference>
<feature type="transmembrane region" description="Helical" evidence="2">
    <location>
        <begin position="97"/>
        <end position="117"/>
    </location>
</feature>
<organism evidence="4 6">
    <name type="scientific">Prunus armeniaca</name>
    <name type="common">Apricot</name>
    <name type="synonym">Armeniaca vulgaris</name>
    <dbReference type="NCBI Taxonomy" id="36596"/>
    <lineage>
        <taxon>Eukaryota</taxon>
        <taxon>Viridiplantae</taxon>
        <taxon>Streptophyta</taxon>
        <taxon>Embryophyta</taxon>
        <taxon>Tracheophyta</taxon>
        <taxon>Spermatophyta</taxon>
        <taxon>Magnoliopsida</taxon>
        <taxon>eudicotyledons</taxon>
        <taxon>Gunneridae</taxon>
        <taxon>Pentapetalae</taxon>
        <taxon>rosids</taxon>
        <taxon>fabids</taxon>
        <taxon>Rosales</taxon>
        <taxon>Rosaceae</taxon>
        <taxon>Amygdaloideae</taxon>
        <taxon>Amygdaleae</taxon>
        <taxon>Prunus</taxon>
    </lineage>
</organism>
<evidence type="ECO:0000313" key="4">
    <source>
        <dbReference type="EMBL" id="CAB4286764.1"/>
    </source>
</evidence>
<evidence type="ECO:0000313" key="5">
    <source>
        <dbReference type="EMBL" id="CAB4317134.1"/>
    </source>
</evidence>
<keyword evidence="2" id="KW-1133">Transmembrane helix</keyword>
<evidence type="ECO:0000256" key="3">
    <source>
        <dbReference type="SAM" id="SignalP"/>
    </source>
</evidence>
<dbReference type="EMBL" id="CAEKKB010000007">
    <property type="protein sequence ID" value="CAB4317134.1"/>
    <property type="molecule type" value="Genomic_DNA"/>
</dbReference>
<sequence>MDMKIKISLAILLFAALMSVVLADNKEAHPPKHSGGAHAPKHSGGAQAPKHSSGGMHAPKGAASAPEGTASVSAEAPAAAKDSASAPQASSSTTPTTLSLVGSLAGAFLSFFFVYYLQY</sequence>
<proteinExistence type="predicted"/>
<reference evidence="7" key="1">
    <citation type="journal article" date="2020" name="Genome Biol.">
        <title>Gamete binning: chromosome-level and haplotype-resolved genome assembly enabled by high-throughput single-cell sequencing of gamete genomes.</title>
        <authorList>
            <person name="Campoy J.A."/>
            <person name="Sun H."/>
            <person name="Goel M."/>
            <person name="Jiao W.-B."/>
            <person name="Folz-Donahue K."/>
            <person name="Wang N."/>
            <person name="Rubio M."/>
            <person name="Liu C."/>
            <person name="Kukat C."/>
            <person name="Ruiz D."/>
            <person name="Huettel B."/>
            <person name="Schneeberger K."/>
        </authorList>
    </citation>
    <scope>NUCLEOTIDE SEQUENCE [LARGE SCALE GENOMIC DNA]</scope>
    <source>
        <strain evidence="7">cv. Rojo Pasion</strain>
    </source>
</reference>
<feature type="signal peptide" evidence="3">
    <location>
        <begin position="1"/>
        <end position="23"/>
    </location>
</feature>
<keyword evidence="7" id="KW-1185">Reference proteome</keyword>
<reference evidence="4 6" key="2">
    <citation type="submission" date="2020-05" db="EMBL/GenBank/DDBJ databases">
        <authorList>
            <person name="Campoy J."/>
            <person name="Schneeberger K."/>
            <person name="Spophaly S."/>
        </authorList>
    </citation>
    <scope>NUCLEOTIDE SEQUENCE [LARGE SCALE GENOMIC DNA]</scope>
    <source>
        <strain evidence="4">PruArmRojPasFocal</strain>
    </source>
</reference>
<feature type="region of interest" description="Disordered" evidence="1">
    <location>
        <begin position="27"/>
        <end position="97"/>
    </location>
</feature>
<keyword evidence="2" id="KW-0472">Membrane</keyword>
<feature type="chain" id="PRO_5036181819" evidence="3">
    <location>
        <begin position="24"/>
        <end position="119"/>
    </location>
</feature>
<dbReference type="AlphaFoldDB" id="A0A6J5VFU2"/>
<evidence type="ECO:0000256" key="2">
    <source>
        <dbReference type="SAM" id="Phobius"/>
    </source>
</evidence>
<name>A0A6J5VFU2_PRUAR</name>
<keyword evidence="2" id="KW-0812">Transmembrane</keyword>